<gene>
    <name evidence="1" type="ORF">GMOD_00004130</name>
</gene>
<name>A0A3M7M0P6_9PLEO</name>
<protein>
    <submittedName>
        <fullName evidence="1">Uncharacterized protein</fullName>
    </submittedName>
</protein>
<accession>A0A3M7M0P6</accession>
<reference evidence="1 2" key="1">
    <citation type="journal article" date="2014" name="PLoS ONE">
        <title>De novo Genome Assembly of the Fungal Plant Pathogen Pyrenophora semeniperda.</title>
        <authorList>
            <person name="Soliai M.M."/>
            <person name="Meyer S.E."/>
            <person name="Udall J.A."/>
            <person name="Elzinga D.E."/>
            <person name="Hermansen R.A."/>
            <person name="Bodily P.M."/>
            <person name="Hart A.A."/>
            <person name="Coleman C.E."/>
        </authorList>
    </citation>
    <scope>NUCLEOTIDE SEQUENCE [LARGE SCALE GENOMIC DNA]</scope>
    <source>
        <strain evidence="1 2">CCB06</strain>
        <tissue evidence="1">Mycelium</tissue>
    </source>
</reference>
<evidence type="ECO:0000313" key="2">
    <source>
        <dbReference type="Proteomes" id="UP000265663"/>
    </source>
</evidence>
<sequence length="39" mass="4650">MASRRICRRGGMCQYYCLFLWLREPNGRRCAPWSSCFCA</sequence>
<dbReference type="EMBL" id="KE747814">
    <property type="protein sequence ID" value="RMZ68012.1"/>
    <property type="molecule type" value="Genomic_DNA"/>
</dbReference>
<proteinExistence type="predicted"/>
<dbReference type="Proteomes" id="UP000265663">
    <property type="component" value="Unassembled WGS sequence"/>
</dbReference>
<evidence type="ECO:0000313" key="1">
    <source>
        <dbReference type="EMBL" id="RMZ68012.1"/>
    </source>
</evidence>
<organism evidence="1 2">
    <name type="scientific">Pyrenophora seminiperda CCB06</name>
    <dbReference type="NCBI Taxonomy" id="1302712"/>
    <lineage>
        <taxon>Eukaryota</taxon>
        <taxon>Fungi</taxon>
        <taxon>Dikarya</taxon>
        <taxon>Ascomycota</taxon>
        <taxon>Pezizomycotina</taxon>
        <taxon>Dothideomycetes</taxon>
        <taxon>Pleosporomycetidae</taxon>
        <taxon>Pleosporales</taxon>
        <taxon>Pleosporineae</taxon>
        <taxon>Pleosporaceae</taxon>
        <taxon>Pyrenophora</taxon>
    </lineage>
</organism>
<keyword evidence="2" id="KW-1185">Reference proteome</keyword>
<dbReference type="AlphaFoldDB" id="A0A3M7M0P6"/>